<dbReference type="EMBL" id="KB446543">
    <property type="protein sequence ID" value="EME40807.1"/>
    <property type="molecule type" value="Genomic_DNA"/>
</dbReference>
<gene>
    <name evidence="1" type="ORF">DOTSEDRAFT_82344</name>
</gene>
<reference evidence="2" key="1">
    <citation type="journal article" date="2012" name="PLoS Genet.">
        <title>The genomes of the fungal plant pathogens Cladosporium fulvum and Dothistroma septosporum reveal adaptation to different hosts and lifestyles but also signatures of common ancestry.</title>
        <authorList>
            <person name="de Wit P.J.G.M."/>
            <person name="van der Burgt A."/>
            <person name="Oekmen B."/>
            <person name="Stergiopoulos I."/>
            <person name="Abd-Elsalam K.A."/>
            <person name="Aerts A.L."/>
            <person name="Bahkali A.H."/>
            <person name="Beenen H.G."/>
            <person name="Chettri P."/>
            <person name="Cox M.P."/>
            <person name="Datema E."/>
            <person name="de Vries R.P."/>
            <person name="Dhillon B."/>
            <person name="Ganley A.R."/>
            <person name="Griffiths S.A."/>
            <person name="Guo Y."/>
            <person name="Hamelin R.C."/>
            <person name="Henrissat B."/>
            <person name="Kabir M.S."/>
            <person name="Jashni M.K."/>
            <person name="Kema G."/>
            <person name="Klaubauf S."/>
            <person name="Lapidus A."/>
            <person name="Levasseur A."/>
            <person name="Lindquist E."/>
            <person name="Mehrabi R."/>
            <person name="Ohm R.A."/>
            <person name="Owen T.J."/>
            <person name="Salamov A."/>
            <person name="Schwelm A."/>
            <person name="Schijlen E."/>
            <person name="Sun H."/>
            <person name="van den Burg H.A."/>
            <person name="van Ham R.C.H.J."/>
            <person name="Zhang S."/>
            <person name="Goodwin S.B."/>
            <person name="Grigoriev I.V."/>
            <person name="Collemare J."/>
            <person name="Bradshaw R.E."/>
        </authorList>
    </citation>
    <scope>NUCLEOTIDE SEQUENCE [LARGE SCALE GENOMIC DNA]</scope>
    <source>
        <strain evidence="2">NZE10 / CBS 128990</strain>
    </source>
</reference>
<proteinExistence type="predicted"/>
<evidence type="ECO:0000313" key="1">
    <source>
        <dbReference type="EMBL" id="EME40807.1"/>
    </source>
</evidence>
<reference evidence="1 2" key="2">
    <citation type="journal article" date="2012" name="PLoS Pathog.">
        <title>Diverse lifestyles and strategies of plant pathogenesis encoded in the genomes of eighteen Dothideomycetes fungi.</title>
        <authorList>
            <person name="Ohm R.A."/>
            <person name="Feau N."/>
            <person name="Henrissat B."/>
            <person name="Schoch C.L."/>
            <person name="Horwitz B.A."/>
            <person name="Barry K.W."/>
            <person name="Condon B.J."/>
            <person name="Copeland A.C."/>
            <person name="Dhillon B."/>
            <person name="Glaser F."/>
            <person name="Hesse C.N."/>
            <person name="Kosti I."/>
            <person name="LaButti K."/>
            <person name="Lindquist E.A."/>
            <person name="Lucas S."/>
            <person name="Salamov A.A."/>
            <person name="Bradshaw R.E."/>
            <person name="Ciuffetti L."/>
            <person name="Hamelin R.C."/>
            <person name="Kema G.H.J."/>
            <person name="Lawrence C."/>
            <person name="Scott J.A."/>
            <person name="Spatafora J.W."/>
            <person name="Turgeon B.G."/>
            <person name="de Wit P.J.G.M."/>
            <person name="Zhong S."/>
            <person name="Goodwin S.B."/>
            <person name="Grigoriev I.V."/>
        </authorList>
    </citation>
    <scope>NUCLEOTIDE SEQUENCE [LARGE SCALE GENOMIC DNA]</scope>
    <source>
        <strain evidence="2">NZE10 / CBS 128990</strain>
    </source>
</reference>
<name>N1PEM3_DOTSN</name>
<dbReference type="Proteomes" id="UP000016933">
    <property type="component" value="Unassembled WGS sequence"/>
</dbReference>
<sequence length="192" mass="20263">MHRRSSIRSIVGLAILTNKIHAGVLRSRQDVAATEYFGSLYCYGEGIQGLPVYYANEIAMVGVQLVAEVGVATNVTFDDPKSTTTLTVTANETKSLQANTFFIDATPGANQAAGFVSPANNSDSLTTSGFRLYGNQLAWVSGIGELEQKFWAKPSATDGVYTLIWNVDAIAADGAVPVNVKNVAPVTVGSVA</sequence>
<dbReference type="OrthoDB" id="5230873at2759"/>
<dbReference type="AlphaFoldDB" id="N1PEM3"/>
<accession>N1PEM3</accession>
<organism evidence="1 2">
    <name type="scientific">Dothistroma septosporum (strain NZE10 / CBS 128990)</name>
    <name type="common">Red band needle blight fungus</name>
    <name type="synonym">Mycosphaerella pini</name>
    <dbReference type="NCBI Taxonomy" id="675120"/>
    <lineage>
        <taxon>Eukaryota</taxon>
        <taxon>Fungi</taxon>
        <taxon>Dikarya</taxon>
        <taxon>Ascomycota</taxon>
        <taxon>Pezizomycotina</taxon>
        <taxon>Dothideomycetes</taxon>
        <taxon>Dothideomycetidae</taxon>
        <taxon>Mycosphaerellales</taxon>
        <taxon>Mycosphaerellaceae</taxon>
        <taxon>Dothistroma</taxon>
    </lineage>
</organism>
<dbReference type="eggNOG" id="ENOG502T1F7">
    <property type="taxonomic scope" value="Eukaryota"/>
</dbReference>
<dbReference type="HOGENOM" id="CLU_100635_1_1_1"/>
<dbReference type="OMA" id="FYGRYLM"/>
<evidence type="ECO:0000313" key="2">
    <source>
        <dbReference type="Proteomes" id="UP000016933"/>
    </source>
</evidence>
<protein>
    <submittedName>
        <fullName evidence="1">Uncharacterized protein</fullName>
    </submittedName>
</protein>
<keyword evidence="2" id="KW-1185">Reference proteome</keyword>